<evidence type="ECO:0008006" key="6">
    <source>
        <dbReference type="Google" id="ProtNLM"/>
    </source>
</evidence>
<accession>A0A8H5DAU9</accession>
<evidence type="ECO:0000313" key="4">
    <source>
        <dbReference type="EMBL" id="KAF5355891.1"/>
    </source>
</evidence>
<comment type="caution">
    <text evidence="4">The sequence shown here is derived from an EMBL/GenBank/DDBJ whole genome shotgun (WGS) entry which is preliminary data.</text>
</comment>
<dbReference type="EMBL" id="JAACJO010000007">
    <property type="protein sequence ID" value="KAF5355891.1"/>
    <property type="molecule type" value="Genomic_DNA"/>
</dbReference>
<dbReference type="PANTHER" id="PTHR31836:SF28">
    <property type="entry name" value="SRCR DOMAIN-CONTAINING PROTEIN-RELATED"/>
    <property type="match status" value="1"/>
</dbReference>
<evidence type="ECO:0000256" key="2">
    <source>
        <dbReference type="SAM" id="MobiDB-lite"/>
    </source>
</evidence>
<evidence type="ECO:0000256" key="3">
    <source>
        <dbReference type="SAM" id="SignalP"/>
    </source>
</evidence>
<proteinExistence type="predicted"/>
<evidence type="ECO:0000256" key="1">
    <source>
        <dbReference type="ARBA" id="ARBA00022729"/>
    </source>
</evidence>
<dbReference type="InterPro" id="IPR036908">
    <property type="entry name" value="RlpA-like_sf"/>
</dbReference>
<organism evidence="4 5">
    <name type="scientific">Leucocoprinus leucothites</name>
    <dbReference type="NCBI Taxonomy" id="201217"/>
    <lineage>
        <taxon>Eukaryota</taxon>
        <taxon>Fungi</taxon>
        <taxon>Dikarya</taxon>
        <taxon>Basidiomycota</taxon>
        <taxon>Agaricomycotina</taxon>
        <taxon>Agaricomycetes</taxon>
        <taxon>Agaricomycetidae</taxon>
        <taxon>Agaricales</taxon>
        <taxon>Agaricineae</taxon>
        <taxon>Agaricaceae</taxon>
        <taxon>Leucocoprinus</taxon>
    </lineage>
</organism>
<name>A0A8H5DAU9_9AGAR</name>
<feature type="signal peptide" evidence="3">
    <location>
        <begin position="1"/>
        <end position="23"/>
    </location>
</feature>
<keyword evidence="1 3" id="KW-0732">Signal</keyword>
<dbReference type="CDD" id="cd22191">
    <property type="entry name" value="DPBB_RlpA_EXP_N-like"/>
    <property type="match status" value="1"/>
</dbReference>
<protein>
    <recommendedName>
        <fullName evidence="6">RlpA-like protein double-psi beta-barrel domain-containing protein</fullName>
    </recommendedName>
</protein>
<reference evidence="4 5" key="1">
    <citation type="journal article" date="2020" name="ISME J.">
        <title>Uncovering the hidden diversity of litter-decomposition mechanisms in mushroom-forming fungi.</title>
        <authorList>
            <person name="Floudas D."/>
            <person name="Bentzer J."/>
            <person name="Ahren D."/>
            <person name="Johansson T."/>
            <person name="Persson P."/>
            <person name="Tunlid A."/>
        </authorList>
    </citation>
    <scope>NUCLEOTIDE SEQUENCE [LARGE SCALE GENOMIC DNA]</scope>
    <source>
        <strain evidence="4 5">CBS 146.42</strain>
    </source>
</reference>
<sequence>MPGAPSKILRCAVILGIAWLAKAVPKSGDVTFYDPMKVMSKTGIGACGVKLDKSMKIAALAKEYFDRYPGAVAGNSNKNPLCGKKVRVTVNGKHVDVTILDRCDDCPQPFNIDLSESAFKQLSDPSVGRTKGTWDFVNPKDDVGMKLGQGSPGAPKKGPHRRDDTNYSVLQGRSSTPVAQRRSIEHIPRRTSRIAKNLVNDRREATGLGLEERAGIDRPERPRPRRLSRIMRDIVAGHDN</sequence>
<feature type="region of interest" description="Disordered" evidence="2">
    <location>
        <begin position="139"/>
        <end position="168"/>
    </location>
</feature>
<feature type="chain" id="PRO_5034156925" description="RlpA-like protein double-psi beta-barrel domain-containing protein" evidence="3">
    <location>
        <begin position="24"/>
        <end position="240"/>
    </location>
</feature>
<keyword evidence="5" id="KW-1185">Reference proteome</keyword>
<evidence type="ECO:0000313" key="5">
    <source>
        <dbReference type="Proteomes" id="UP000559027"/>
    </source>
</evidence>
<dbReference type="InterPro" id="IPR051477">
    <property type="entry name" value="Expansin_CellWall"/>
</dbReference>
<dbReference type="Gene3D" id="2.40.40.10">
    <property type="entry name" value="RlpA-like domain"/>
    <property type="match status" value="1"/>
</dbReference>
<dbReference type="Proteomes" id="UP000559027">
    <property type="component" value="Unassembled WGS sequence"/>
</dbReference>
<dbReference type="AlphaFoldDB" id="A0A8H5DAU9"/>
<dbReference type="OrthoDB" id="623670at2759"/>
<gene>
    <name evidence="4" type="ORF">D9756_004358</name>
</gene>
<dbReference type="SUPFAM" id="SSF50685">
    <property type="entry name" value="Barwin-like endoglucanases"/>
    <property type="match status" value="1"/>
</dbReference>
<dbReference type="PANTHER" id="PTHR31836">
    <property type="match status" value="1"/>
</dbReference>